<evidence type="ECO:0000313" key="15">
    <source>
        <dbReference type="Proteomes" id="UP000813463"/>
    </source>
</evidence>
<reference evidence="16" key="2">
    <citation type="submission" date="2025-08" db="UniProtKB">
        <authorList>
            <consortium name="RefSeq"/>
        </authorList>
    </citation>
    <scope>IDENTIFICATION</scope>
    <source>
        <tissue evidence="16">Leaf</tissue>
    </source>
</reference>
<keyword evidence="6 10" id="KW-0732">Signal</keyword>
<evidence type="ECO:0000256" key="10">
    <source>
        <dbReference type="RuleBase" id="RU366029"/>
    </source>
</evidence>
<name>A0A9R0JGI0_SPIOL</name>
<dbReference type="InterPro" id="IPR055374">
    <property type="entry name" value="Ribophorin_II_3rd"/>
</dbReference>
<organism evidence="15 16">
    <name type="scientific">Spinacia oleracea</name>
    <name type="common">Spinach</name>
    <dbReference type="NCBI Taxonomy" id="3562"/>
    <lineage>
        <taxon>Eukaryota</taxon>
        <taxon>Viridiplantae</taxon>
        <taxon>Streptophyta</taxon>
        <taxon>Embryophyta</taxon>
        <taxon>Tracheophyta</taxon>
        <taxon>Spermatophyta</taxon>
        <taxon>Magnoliopsida</taxon>
        <taxon>eudicotyledons</taxon>
        <taxon>Gunneridae</taxon>
        <taxon>Pentapetalae</taxon>
        <taxon>Caryophyllales</taxon>
        <taxon>Chenopodiaceae</taxon>
        <taxon>Chenopodioideae</taxon>
        <taxon>Anserineae</taxon>
        <taxon>Spinacia</taxon>
    </lineage>
</organism>
<proteinExistence type="inferred from homology"/>
<feature type="domain" description="Ribophorin II third" evidence="12">
    <location>
        <begin position="429"/>
        <end position="553"/>
    </location>
</feature>
<gene>
    <name evidence="16" type="primary">LOC110806209</name>
</gene>
<evidence type="ECO:0000259" key="13">
    <source>
        <dbReference type="Pfam" id="PF23861"/>
    </source>
</evidence>
<feature type="domain" description="Ribophorin II second" evidence="13">
    <location>
        <begin position="315"/>
        <end position="421"/>
    </location>
</feature>
<feature type="signal peptide" evidence="10">
    <location>
        <begin position="1"/>
        <end position="23"/>
    </location>
</feature>
<feature type="transmembrane region" description="Helical" evidence="10">
    <location>
        <begin position="597"/>
        <end position="621"/>
    </location>
</feature>
<sequence length="694" mass="76071">MKPRMTPILGFLALLLISSICEAAIFRPISDSHRSAAREIFKPIDGSLKSLEDAYEALRTFEILGIEKDLDISTSTCPLIAETFKSSSASLKDVSFALKSNRVLKCKIDGEEFKVVSSRLQAAITKADSLLDFYYSVGSLVLLKDQATHLEIHLENANQVFRSIKALGQSDGRWRYSSKKPESSTRAAGIALETLAGVVSLTSADIDQSLIGTLKNDIVKLFDSIEKYDDGAMFFDEKIVDALEYQGPLSTTSSVVRGLVAFADVTSGKITVSENRILGLAKYFLGVGVPGNPRDFFDQIDALALLENNRVSSPLILSLPSTVLSISRNDQLKVKVNTLLGFKGPAVTVKIVQAASVDSTSAPVIENQDLEYDTVGGFHVLNSLPENIDVGIHEFVFKVVLNDPSQSDIYATGGRTWVKVYFTGEIKVENAEISVLDNDLGNVESRKKLELSADSAISLSANHLQKLRLSFQLSSPLGNTFKPHQALLKLRHETNVEHVFVVGNSGKKFELTLDFLGLVDKLYYLSGKYDLQLTVGDAVMENSFFRSLGHIELDLPEAPEKAAKPPLQPIDPLSRFGPKEEITHIFRAPEKRPPKELSLVFLGLTFVPLVGFLIGLLRLGVNFKKFPTSSVPAAFAVLFHVGIAAVLGLYALFWLKLNLFTTLKYLSFLGVFLLFIGHRTLSHLASPSAKLKAT</sequence>
<dbReference type="Pfam" id="PF23860">
    <property type="entry name" value="Ribophorin_II_3rd"/>
    <property type="match status" value="1"/>
</dbReference>
<feature type="transmembrane region" description="Helical" evidence="10">
    <location>
        <begin position="633"/>
        <end position="653"/>
    </location>
</feature>
<dbReference type="InterPro" id="IPR055375">
    <property type="entry name" value="Ribophorin_II_2nd"/>
</dbReference>
<dbReference type="GO" id="GO:0008250">
    <property type="term" value="C:oligosaccharyltransferase complex"/>
    <property type="evidence" value="ECO:0000318"/>
    <property type="project" value="GO_Central"/>
</dbReference>
<evidence type="ECO:0000256" key="6">
    <source>
        <dbReference type="ARBA" id="ARBA00022729"/>
    </source>
</evidence>
<evidence type="ECO:0000256" key="9">
    <source>
        <dbReference type="ARBA" id="ARBA00023136"/>
    </source>
</evidence>
<dbReference type="InterPro" id="IPR055373">
    <property type="entry name" value="Ribophorin_II_N"/>
</dbReference>
<keyword evidence="7 10" id="KW-0256">Endoplasmic reticulum</keyword>
<keyword evidence="5 10" id="KW-0812">Transmembrane</keyword>
<evidence type="ECO:0000259" key="11">
    <source>
        <dbReference type="Pfam" id="PF05817"/>
    </source>
</evidence>
<feature type="chain" id="PRO_5045002568" description="Dolichyl-diphosphooligosaccharide--protein glycosyltransferase subunit 2" evidence="10">
    <location>
        <begin position="24"/>
        <end position="694"/>
    </location>
</feature>
<evidence type="ECO:0000256" key="4">
    <source>
        <dbReference type="ARBA" id="ARBA00009038"/>
    </source>
</evidence>
<dbReference type="PANTHER" id="PTHR12640">
    <property type="entry name" value="RIBOPHORIN II"/>
    <property type="match status" value="1"/>
</dbReference>
<comment type="similarity">
    <text evidence="4 10">Belongs to the SWP1 family.</text>
</comment>
<feature type="transmembrane region" description="Helical" evidence="10">
    <location>
        <begin position="665"/>
        <end position="682"/>
    </location>
</feature>
<dbReference type="InterPro" id="IPR056790">
    <property type="entry name" value="Ribophorin_II_C"/>
</dbReference>
<evidence type="ECO:0000256" key="5">
    <source>
        <dbReference type="ARBA" id="ARBA00022692"/>
    </source>
</evidence>
<dbReference type="KEGG" id="soe:110806209"/>
<reference evidence="15" key="1">
    <citation type="journal article" date="2021" name="Nat. Commun.">
        <title>Genomic analyses provide insights into spinach domestication and the genetic basis of agronomic traits.</title>
        <authorList>
            <person name="Cai X."/>
            <person name="Sun X."/>
            <person name="Xu C."/>
            <person name="Sun H."/>
            <person name="Wang X."/>
            <person name="Ge C."/>
            <person name="Zhang Z."/>
            <person name="Wang Q."/>
            <person name="Fei Z."/>
            <person name="Jiao C."/>
            <person name="Wang Q."/>
        </authorList>
    </citation>
    <scope>NUCLEOTIDE SEQUENCE [LARGE SCALE GENOMIC DNA]</scope>
    <source>
        <strain evidence="15">cv. Varoflay</strain>
    </source>
</reference>
<comment type="function">
    <text evidence="1 10">Subunit of the oligosaccharyl transferase (OST) complex that catalyzes the initial transfer of a defined glycan (Glc(3)Man(9)GlcNAc(2) in eukaryotes) from the lipid carrier dolichol-pyrophosphate to an asparagine residue within an Asn-X-Ser/Thr consensus motif in nascent polypeptide chains, the first step in protein N-glycosylation. N-glycosylation occurs cotranslationally and the complex associates with the Sec61 complex at the channel-forming translocon complex that mediates protein translocation across the endoplasmic reticulum (ER). All subunits are required for a maximal enzyme activity.</text>
</comment>
<evidence type="ECO:0000256" key="1">
    <source>
        <dbReference type="ARBA" id="ARBA00002791"/>
    </source>
</evidence>
<dbReference type="Proteomes" id="UP000813463">
    <property type="component" value="Chromosome 2"/>
</dbReference>
<evidence type="ECO:0000256" key="8">
    <source>
        <dbReference type="ARBA" id="ARBA00022989"/>
    </source>
</evidence>
<evidence type="ECO:0000256" key="3">
    <source>
        <dbReference type="ARBA" id="ARBA00004922"/>
    </source>
</evidence>
<dbReference type="Pfam" id="PF23861">
    <property type="entry name" value="Ribophorin_II_2nd"/>
    <property type="match status" value="1"/>
</dbReference>
<keyword evidence="8 10" id="KW-1133">Transmembrane helix</keyword>
<keyword evidence="9 10" id="KW-0472">Membrane</keyword>
<evidence type="ECO:0000259" key="14">
    <source>
        <dbReference type="Pfam" id="PF25147"/>
    </source>
</evidence>
<dbReference type="GO" id="GO:0006487">
    <property type="term" value="P:protein N-linked glycosylation"/>
    <property type="evidence" value="ECO:0000318"/>
    <property type="project" value="GO_Central"/>
</dbReference>
<dbReference type="InterPro" id="IPR008814">
    <property type="entry name" value="Swp1"/>
</dbReference>
<comment type="pathway">
    <text evidence="3 10">Protein modification; protein glycosylation.</text>
</comment>
<dbReference type="AlphaFoldDB" id="A0A9R0JGI0"/>
<dbReference type="Pfam" id="PF25147">
    <property type="entry name" value="Ribophorin_II_C"/>
    <property type="match status" value="1"/>
</dbReference>
<protein>
    <recommendedName>
        <fullName evidence="10">Dolichyl-diphosphooligosaccharide--protein glycosyltransferase subunit 2</fullName>
    </recommendedName>
    <alternativeName>
        <fullName evidence="10">Ribophorin-2</fullName>
    </alternativeName>
</protein>
<comment type="subunit">
    <text evidence="10">Component of the oligosaccharyltransferase (OST) complex.</text>
</comment>
<feature type="domain" description="Ribophorin II C-terminal" evidence="14">
    <location>
        <begin position="586"/>
        <end position="686"/>
    </location>
</feature>
<dbReference type="PANTHER" id="PTHR12640:SF0">
    <property type="entry name" value="DOLICHYL-DIPHOSPHOOLIGOSACCHARIDE--PROTEIN GLYCOSYLTRANSFERASE SUBUNIT 2"/>
    <property type="match status" value="1"/>
</dbReference>
<feature type="domain" description="Ribophorin II N-terminal" evidence="11">
    <location>
        <begin position="29"/>
        <end position="307"/>
    </location>
</feature>
<evidence type="ECO:0000313" key="16">
    <source>
        <dbReference type="RefSeq" id="XP_021867539.2"/>
    </source>
</evidence>
<evidence type="ECO:0000256" key="2">
    <source>
        <dbReference type="ARBA" id="ARBA00004477"/>
    </source>
</evidence>
<keyword evidence="15" id="KW-1185">Reference proteome</keyword>
<dbReference type="GeneID" id="110806209"/>
<accession>A0A9R0JGI0</accession>
<evidence type="ECO:0000259" key="12">
    <source>
        <dbReference type="Pfam" id="PF23860"/>
    </source>
</evidence>
<comment type="subcellular location">
    <subcellularLocation>
        <location evidence="2 10">Endoplasmic reticulum membrane</location>
        <topology evidence="2 10">Multi-pass membrane protein</topology>
    </subcellularLocation>
</comment>
<evidence type="ECO:0000256" key="7">
    <source>
        <dbReference type="ARBA" id="ARBA00022824"/>
    </source>
</evidence>
<dbReference type="Pfam" id="PF05817">
    <property type="entry name" value="Ribophorin_II"/>
    <property type="match status" value="1"/>
</dbReference>
<dbReference type="RefSeq" id="XP_021867539.2">
    <property type="nucleotide sequence ID" value="XM_022011847.2"/>
</dbReference>